<dbReference type="Proteomes" id="UP000037510">
    <property type="component" value="Unassembled WGS sequence"/>
</dbReference>
<keyword evidence="3" id="KW-1185">Reference proteome</keyword>
<dbReference type="GO" id="GO:0003997">
    <property type="term" value="F:acyl-CoA oxidase activity"/>
    <property type="evidence" value="ECO:0007669"/>
    <property type="project" value="InterPro"/>
</dbReference>
<evidence type="ECO:0000313" key="2">
    <source>
        <dbReference type="EMBL" id="KOB62233.1"/>
    </source>
</evidence>
<feature type="domain" description="Acyl-CoA oxidase C-terminal" evidence="1">
    <location>
        <begin position="48"/>
        <end position="89"/>
    </location>
</feature>
<protein>
    <submittedName>
        <fullName evidence="2">Peroxisomal acyl-CoA oxidase 3</fullName>
    </submittedName>
</protein>
<name>A0A0L7KFZ0_OPEBR</name>
<dbReference type="Gene3D" id="1.20.140.10">
    <property type="entry name" value="Butyryl-CoA Dehydrogenase, subunit A, domain 3"/>
    <property type="match status" value="1"/>
</dbReference>
<dbReference type="InterPro" id="IPR036250">
    <property type="entry name" value="AcylCo_DH-like_C"/>
</dbReference>
<dbReference type="STRING" id="104452.A0A0L7KFZ0"/>
<dbReference type="GO" id="GO:0006635">
    <property type="term" value="P:fatty acid beta-oxidation"/>
    <property type="evidence" value="ECO:0007669"/>
    <property type="project" value="InterPro"/>
</dbReference>
<evidence type="ECO:0000313" key="3">
    <source>
        <dbReference type="Proteomes" id="UP000037510"/>
    </source>
</evidence>
<comment type="caution">
    <text evidence="2">The sequence shown here is derived from an EMBL/GenBank/DDBJ whole genome shotgun (WGS) entry which is preliminary data.</text>
</comment>
<evidence type="ECO:0000259" key="1">
    <source>
        <dbReference type="Pfam" id="PF01756"/>
    </source>
</evidence>
<reference evidence="2 3" key="1">
    <citation type="journal article" date="2015" name="Genome Biol. Evol.">
        <title>The genome of winter moth (Operophtera brumata) provides a genomic perspective on sexual dimorphism and phenology.</title>
        <authorList>
            <person name="Derks M.F."/>
            <person name="Smit S."/>
            <person name="Salis L."/>
            <person name="Schijlen E."/>
            <person name="Bossers A."/>
            <person name="Mateman C."/>
            <person name="Pijl A.S."/>
            <person name="de Ridder D."/>
            <person name="Groenen M.A."/>
            <person name="Visser M.E."/>
            <person name="Megens H.J."/>
        </authorList>
    </citation>
    <scope>NUCLEOTIDE SEQUENCE [LARGE SCALE GENOMIC DNA]</scope>
    <source>
        <strain evidence="2">WM2013NL</strain>
        <tissue evidence="2">Head and thorax</tissue>
    </source>
</reference>
<dbReference type="InterPro" id="IPR002655">
    <property type="entry name" value="Acyl-CoA_oxidase_C"/>
</dbReference>
<dbReference type="Pfam" id="PF01756">
    <property type="entry name" value="ACOX"/>
    <property type="match status" value="1"/>
</dbReference>
<accession>A0A0L7KFZ0</accession>
<sequence length="89" mass="9825">MYKWLSASVLKMTAEKVWRLRAEGRYTFQAKNDSQSYNAVTLSIVYGEGGYFSGDQGLLLRDGILSLCSDLSPDAVPLVDTLAPPDFCL</sequence>
<dbReference type="GO" id="GO:0005777">
    <property type="term" value="C:peroxisome"/>
    <property type="evidence" value="ECO:0007669"/>
    <property type="project" value="InterPro"/>
</dbReference>
<proteinExistence type="predicted"/>
<dbReference type="SUPFAM" id="SSF47203">
    <property type="entry name" value="Acyl-CoA dehydrogenase C-terminal domain-like"/>
    <property type="match status" value="1"/>
</dbReference>
<dbReference type="AlphaFoldDB" id="A0A0L7KFZ0"/>
<gene>
    <name evidence="2" type="ORF">OBRU01_25118</name>
</gene>
<dbReference type="EMBL" id="JTDY01009917">
    <property type="protein sequence ID" value="KOB62233.1"/>
    <property type="molecule type" value="Genomic_DNA"/>
</dbReference>
<organism evidence="2 3">
    <name type="scientific">Operophtera brumata</name>
    <name type="common">Winter moth</name>
    <name type="synonym">Phalaena brumata</name>
    <dbReference type="NCBI Taxonomy" id="104452"/>
    <lineage>
        <taxon>Eukaryota</taxon>
        <taxon>Metazoa</taxon>
        <taxon>Ecdysozoa</taxon>
        <taxon>Arthropoda</taxon>
        <taxon>Hexapoda</taxon>
        <taxon>Insecta</taxon>
        <taxon>Pterygota</taxon>
        <taxon>Neoptera</taxon>
        <taxon>Endopterygota</taxon>
        <taxon>Lepidoptera</taxon>
        <taxon>Glossata</taxon>
        <taxon>Ditrysia</taxon>
        <taxon>Geometroidea</taxon>
        <taxon>Geometridae</taxon>
        <taxon>Larentiinae</taxon>
        <taxon>Operophtera</taxon>
    </lineage>
</organism>
<feature type="non-terminal residue" evidence="2">
    <location>
        <position position="89"/>
    </location>
</feature>